<evidence type="ECO:0000256" key="2">
    <source>
        <dbReference type="ARBA" id="ARBA00022448"/>
    </source>
</evidence>
<keyword evidence="5 9" id="KW-0812">Transmembrane</keyword>
<feature type="domain" description="PTS EIIC type-3" evidence="10">
    <location>
        <begin position="8"/>
        <end position="416"/>
    </location>
</feature>
<evidence type="ECO:0000313" key="11">
    <source>
        <dbReference type="EMBL" id="MCH4286210.1"/>
    </source>
</evidence>
<evidence type="ECO:0000256" key="7">
    <source>
        <dbReference type="ARBA" id="ARBA00023136"/>
    </source>
</evidence>
<dbReference type="PIRSF" id="PIRSF006351">
    <property type="entry name" value="PTS_EIIC-Cellobiose"/>
    <property type="match status" value="1"/>
</dbReference>
<dbReference type="Pfam" id="PF02378">
    <property type="entry name" value="PTS_EIIC"/>
    <property type="match status" value="1"/>
</dbReference>
<dbReference type="PROSITE" id="PS51105">
    <property type="entry name" value="PTS_EIIC_TYPE_3"/>
    <property type="match status" value="1"/>
</dbReference>
<feature type="transmembrane region" description="Helical" evidence="9">
    <location>
        <begin position="291"/>
        <end position="312"/>
    </location>
</feature>
<dbReference type="NCBIfam" id="TIGR00410">
    <property type="entry name" value="lacE"/>
    <property type="match status" value="1"/>
</dbReference>
<reference evidence="11 12" key="1">
    <citation type="submission" date="2022-02" db="EMBL/GenBank/DDBJ databases">
        <title>Genome of Erysipelotrichaceae sp. nov. NSJ-176 isolated from human feces.</title>
        <authorList>
            <person name="Abdugheni R."/>
        </authorList>
    </citation>
    <scope>NUCLEOTIDE SEQUENCE [LARGE SCALE GENOMIC DNA]</scope>
    <source>
        <strain evidence="11 12">NSJ-176</strain>
    </source>
</reference>
<dbReference type="InterPro" id="IPR004796">
    <property type="entry name" value="PTS_IIC_cello"/>
</dbReference>
<dbReference type="PANTHER" id="PTHR33989">
    <property type="match status" value="1"/>
</dbReference>
<evidence type="ECO:0000313" key="12">
    <source>
        <dbReference type="Proteomes" id="UP001202402"/>
    </source>
</evidence>
<feature type="transmembrane region" description="Helical" evidence="9">
    <location>
        <begin position="184"/>
        <end position="204"/>
    </location>
</feature>
<evidence type="ECO:0000256" key="5">
    <source>
        <dbReference type="ARBA" id="ARBA00022692"/>
    </source>
</evidence>
<evidence type="ECO:0000256" key="3">
    <source>
        <dbReference type="ARBA" id="ARBA00022475"/>
    </source>
</evidence>
<sequence>MEKFMEFLEKTLVPLADKLSRNRYLKAISEGFSILLPIIMIGAIFTLLANLQIGPYQDFVTATHLKEIFSFAPTITTDFLAVYAVFLIGKSLCSKLGEDANATIAGILSLMVFFLLIPLGVQGGEGDALVTIAAALGTKWLGAAGLFSAMIIGLVVPTIYVFLMHKNLTIKMPESVPPTISKSFSSLIPGFIIAFIFCLVRYGMSLTSYGSLNQFIYTMLQTPLTNLGASPFTFVIFILMCSLMWFFGLHGGMIVMPFLTMLYQAPALENLEAYAANTALPNIIVKANWSVYASLGGAGGTIGLCIAMLFFAKSQRYKTLGKLALPAGLCGINEPITFGLPMVLNTIMIIPLILTPIITFAIAYLCTITGIVPPLNGTEIPLGTPVIFSGWLAGGIRVAILQVVLIAIQFIIYFPFIKVLDRQALKEEAALESEEANA</sequence>
<dbReference type="InterPro" id="IPR003352">
    <property type="entry name" value="PTS_EIIC"/>
</dbReference>
<feature type="transmembrane region" description="Helical" evidence="9">
    <location>
        <begin position="349"/>
        <end position="371"/>
    </location>
</feature>
<name>A0ABS9R968_9FIRM</name>
<evidence type="ECO:0000259" key="10">
    <source>
        <dbReference type="PROSITE" id="PS51105"/>
    </source>
</evidence>
<keyword evidence="7 8" id="KW-0472">Membrane</keyword>
<gene>
    <name evidence="11" type="ORF">LQE99_13875</name>
</gene>
<dbReference type="InterPro" id="IPR051088">
    <property type="entry name" value="PTS_Sugar-EIIC/EIIB"/>
</dbReference>
<comment type="subcellular location">
    <subcellularLocation>
        <location evidence="1">Cell membrane</location>
        <topology evidence="1">Multi-pass membrane protein</topology>
    </subcellularLocation>
</comment>
<feature type="transmembrane region" description="Helical" evidence="9">
    <location>
        <begin position="100"/>
        <end position="120"/>
    </location>
</feature>
<feature type="transmembrane region" description="Helical" evidence="9">
    <location>
        <begin position="224"/>
        <end position="247"/>
    </location>
</feature>
<feature type="transmembrane region" description="Helical" evidence="9">
    <location>
        <begin position="140"/>
        <end position="163"/>
    </location>
</feature>
<accession>A0ABS9R968</accession>
<feature type="transmembrane region" description="Helical" evidence="9">
    <location>
        <begin position="254"/>
        <end position="271"/>
    </location>
</feature>
<keyword evidence="3 8" id="KW-1003">Cell membrane</keyword>
<evidence type="ECO:0000256" key="8">
    <source>
        <dbReference type="PIRNR" id="PIRNR006351"/>
    </source>
</evidence>
<dbReference type="EMBL" id="JAKVPQ010000011">
    <property type="protein sequence ID" value="MCH4286210.1"/>
    <property type="molecule type" value="Genomic_DNA"/>
</dbReference>
<feature type="transmembrane region" description="Helical" evidence="9">
    <location>
        <begin position="27"/>
        <end position="48"/>
    </location>
</feature>
<keyword evidence="2 8" id="KW-0813">Transport</keyword>
<dbReference type="PANTHER" id="PTHR33989:SF4">
    <property type="entry name" value="PTS SYSTEM N,N'-DIACETYLCHITOBIOSE-SPECIFIC EIIC COMPONENT"/>
    <property type="match status" value="1"/>
</dbReference>
<evidence type="ECO:0000256" key="4">
    <source>
        <dbReference type="ARBA" id="ARBA00022597"/>
    </source>
</evidence>
<keyword evidence="6 9" id="KW-1133">Transmembrane helix</keyword>
<protein>
    <recommendedName>
        <fullName evidence="8">Permease IIC component</fullName>
    </recommendedName>
</protein>
<evidence type="ECO:0000256" key="6">
    <source>
        <dbReference type="ARBA" id="ARBA00022989"/>
    </source>
</evidence>
<proteinExistence type="predicted"/>
<evidence type="ECO:0000256" key="1">
    <source>
        <dbReference type="ARBA" id="ARBA00004651"/>
    </source>
</evidence>
<comment type="caution">
    <text evidence="11">The sequence shown here is derived from an EMBL/GenBank/DDBJ whole genome shotgun (WGS) entry which is preliminary data.</text>
</comment>
<keyword evidence="12" id="KW-1185">Reference proteome</keyword>
<keyword evidence="4 8" id="KW-0762">Sugar transport</keyword>
<evidence type="ECO:0000256" key="9">
    <source>
        <dbReference type="SAM" id="Phobius"/>
    </source>
</evidence>
<dbReference type="InterPro" id="IPR004501">
    <property type="entry name" value="PTS_EIIC_3"/>
</dbReference>
<dbReference type="RefSeq" id="WP_117453212.1">
    <property type="nucleotide sequence ID" value="NZ_JAKVPQ010000011.1"/>
</dbReference>
<feature type="transmembrane region" description="Helical" evidence="9">
    <location>
        <begin position="391"/>
        <end position="416"/>
    </location>
</feature>
<dbReference type="Proteomes" id="UP001202402">
    <property type="component" value="Unassembled WGS sequence"/>
</dbReference>
<organism evidence="11 12">
    <name type="scientific">Amedibacillus hominis</name>
    <dbReference type="NCBI Taxonomy" id="2897776"/>
    <lineage>
        <taxon>Bacteria</taxon>
        <taxon>Bacillati</taxon>
        <taxon>Bacillota</taxon>
        <taxon>Erysipelotrichia</taxon>
        <taxon>Erysipelotrichales</taxon>
        <taxon>Erysipelotrichaceae</taxon>
        <taxon>Amedibacillus</taxon>
    </lineage>
</organism>
<comment type="function">
    <text evidence="8">The phosphoenolpyruvate-dependent sugar phosphotransferase system (PTS), a major carbohydrate active -transport system, catalyzes the phosphorylation of incoming sugar substrates concomitant with their translocation across the cell membrane.</text>
</comment>
<feature type="transmembrane region" description="Helical" evidence="9">
    <location>
        <begin position="68"/>
        <end position="88"/>
    </location>
</feature>